<dbReference type="Gene3D" id="3.40.50.1820">
    <property type="entry name" value="alpha/beta hydrolase"/>
    <property type="match status" value="1"/>
</dbReference>
<gene>
    <name evidence="3" type="ORF">B0A48_03757</name>
</gene>
<dbReference type="Pfam" id="PF00561">
    <property type="entry name" value="Abhydrolase_1"/>
    <property type="match status" value="1"/>
</dbReference>
<organism evidence="3 4">
    <name type="scientific">Cryoendolithus antarcticus</name>
    <dbReference type="NCBI Taxonomy" id="1507870"/>
    <lineage>
        <taxon>Eukaryota</taxon>
        <taxon>Fungi</taxon>
        <taxon>Dikarya</taxon>
        <taxon>Ascomycota</taxon>
        <taxon>Pezizomycotina</taxon>
        <taxon>Dothideomycetes</taxon>
        <taxon>Dothideomycetidae</taxon>
        <taxon>Cladosporiales</taxon>
        <taxon>Cladosporiaceae</taxon>
        <taxon>Cryoendolithus</taxon>
    </lineage>
</organism>
<comment type="caution">
    <text evidence="3">The sequence shown here is derived from an EMBL/GenBank/DDBJ whole genome shotgun (WGS) entry which is preliminary data.</text>
</comment>
<feature type="domain" description="AB hydrolase-1" evidence="2">
    <location>
        <begin position="84"/>
        <end position="347"/>
    </location>
</feature>
<feature type="transmembrane region" description="Helical" evidence="1">
    <location>
        <begin position="6"/>
        <end position="23"/>
    </location>
</feature>
<evidence type="ECO:0000259" key="2">
    <source>
        <dbReference type="Pfam" id="PF00561"/>
    </source>
</evidence>
<dbReference type="STRING" id="1507870.A0A1V8TGG3"/>
<dbReference type="PANTHER" id="PTHR43433:SF10">
    <property type="entry name" value="AB HYDROLASE-1 DOMAIN-CONTAINING PROTEIN"/>
    <property type="match status" value="1"/>
</dbReference>
<keyword evidence="1" id="KW-0812">Transmembrane</keyword>
<protein>
    <recommendedName>
        <fullName evidence="2">AB hydrolase-1 domain-containing protein</fullName>
    </recommendedName>
</protein>
<sequence>MAPASIPYLVAGICILVASIHLLKRPSSVDNARTQTPVINKEVSESLHRARAKNEAESSHRTLDLPDGRRFGYAFYGSASPNAPTIIFIHGSGDNRLSGGFFHTAAEDLDIRIISVDRPGWGLSSTRMGGSVLDFAQDVKYLTSELNIQNYGLIGASGGGPFTLACAHVLPKDQLKSVTMLIAAGPWQSTIMRHAGWFPWLFWTVINSSAVLRRWGARQAMTKYTNMSRKDYVATNRKQMTSCWVRLLSRPHEKDLAIFSDDAAIEYSYDLLQENCKRADGVDGMVEDFRIMTTEDLGFRLEDIRRDLPIQLWYGLYDTSVSWHVGEELKKRLPGDKVELHVRGETHISMLLNCRTEVLEKALEDMRG</sequence>
<dbReference type="AlphaFoldDB" id="A0A1V8TGG3"/>
<reference evidence="4" key="1">
    <citation type="submission" date="2017-03" db="EMBL/GenBank/DDBJ databases">
        <title>Genomes of endolithic fungi from Antarctica.</title>
        <authorList>
            <person name="Coleine C."/>
            <person name="Masonjones S."/>
            <person name="Stajich J.E."/>
        </authorList>
    </citation>
    <scope>NUCLEOTIDE SEQUENCE [LARGE SCALE GENOMIC DNA]</scope>
    <source>
        <strain evidence="4">CCFEE 5527</strain>
    </source>
</reference>
<dbReference type="InterPro" id="IPR000073">
    <property type="entry name" value="AB_hydrolase_1"/>
</dbReference>
<evidence type="ECO:0000313" key="3">
    <source>
        <dbReference type="EMBL" id="OQO10460.1"/>
    </source>
</evidence>
<dbReference type="Proteomes" id="UP000192596">
    <property type="component" value="Unassembled WGS sequence"/>
</dbReference>
<keyword evidence="1" id="KW-1133">Transmembrane helix</keyword>
<evidence type="ECO:0000313" key="4">
    <source>
        <dbReference type="Proteomes" id="UP000192596"/>
    </source>
</evidence>
<dbReference type="OrthoDB" id="294702at2759"/>
<dbReference type="SUPFAM" id="SSF53474">
    <property type="entry name" value="alpha/beta-Hydrolases"/>
    <property type="match status" value="1"/>
</dbReference>
<keyword evidence="1" id="KW-0472">Membrane</keyword>
<keyword evidence="4" id="KW-1185">Reference proteome</keyword>
<dbReference type="InterPro" id="IPR029058">
    <property type="entry name" value="AB_hydrolase_fold"/>
</dbReference>
<dbReference type="EMBL" id="NAJO01000008">
    <property type="protein sequence ID" value="OQO10460.1"/>
    <property type="molecule type" value="Genomic_DNA"/>
</dbReference>
<evidence type="ECO:0000256" key="1">
    <source>
        <dbReference type="SAM" id="Phobius"/>
    </source>
</evidence>
<accession>A0A1V8TGG3</accession>
<name>A0A1V8TGG3_9PEZI</name>
<dbReference type="InParanoid" id="A0A1V8TGG3"/>
<dbReference type="InterPro" id="IPR050471">
    <property type="entry name" value="AB_hydrolase"/>
</dbReference>
<dbReference type="PANTHER" id="PTHR43433">
    <property type="entry name" value="HYDROLASE, ALPHA/BETA FOLD FAMILY PROTEIN"/>
    <property type="match status" value="1"/>
</dbReference>
<proteinExistence type="predicted"/>